<evidence type="ECO:0000259" key="2">
    <source>
        <dbReference type="Pfam" id="PF00534"/>
    </source>
</evidence>
<feature type="transmembrane region" description="Helical" evidence="1">
    <location>
        <begin position="93"/>
        <end position="114"/>
    </location>
</feature>
<dbReference type="EMBL" id="MFHT01000009">
    <property type="protein sequence ID" value="OGF77921.1"/>
    <property type="molecule type" value="Genomic_DNA"/>
</dbReference>
<keyword evidence="1" id="KW-0472">Membrane</keyword>
<dbReference type="Gene3D" id="3.40.50.2000">
    <property type="entry name" value="Glycogen Phosphorylase B"/>
    <property type="match status" value="3"/>
</dbReference>
<evidence type="ECO:0000256" key="1">
    <source>
        <dbReference type="SAM" id="Phobius"/>
    </source>
</evidence>
<dbReference type="SUPFAM" id="SSF53756">
    <property type="entry name" value="UDP-Glycosyltransferase/glycogen phosphorylase"/>
    <property type="match status" value="1"/>
</dbReference>
<gene>
    <name evidence="4" type="ORF">A3F23_04285</name>
</gene>
<protein>
    <recommendedName>
        <fullName evidence="6">Glycosyl transferase family 1 domain-containing protein</fullName>
    </recommendedName>
</protein>
<dbReference type="Pfam" id="PF00534">
    <property type="entry name" value="Glycos_transf_1"/>
    <property type="match status" value="1"/>
</dbReference>
<dbReference type="GO" id="GO:0016758">
    <property type="term" value="F:hexosyltransferase activity"/>
    <property type="evidence" value="ECO:0007669"/>
    <property type="project" value="TreeGrafter"/>
</dbReference>
<dbReference type="CDD" id="cd03801">
    <property type="entry name" value="GT4_PimA-like"/>
    <property type="match status" value="1"/>
</dbReference>
<feature type="domain" description="Glycosyltransferase subfamily 4-like N-terminal" evidence="3">
    <location>
        <begin position="20"/>
        <end position="184"/>
    </location>
</feature>
<organism evidence="4 5">
    <name type="scientific">Candidatus Giovannonibacteria bacterium RIFCSPHIGHO2_12_FULL_43_15</name>
    <dbReference type="NCBI Taxonomy" id="1798341"/>
    <lineage>
        <taxon>Bacteria</taxon>
        <taxon>Candidatus Giovannoniibacteriota</taxon>
    </lineage>
</organism>
<dbReference type="Pfam" id="PF13439">
    <property type="entry name" value="Glyco_transf_4"/>
    <property type="match status" value="1"/>
</dbReference>
<dbReference type="InterPro" id="IPR001296">
    <property type="entry name" value="Glyco_trans_1"/>
</dbReference>
<dbReference type="AlphaFoldDB" id="A0A1F5WRP7"/>
<feature type="domain" description="Glycosyl transferase family 1" evidence="2">
    <location>
        <begin position="243"/>
        <end position="328"/>
    </location>
</feature>
<evidence type="ECO:0000259" key="3">
    <source>
        <dbReference type="Pfam" id="PF13439"/>
    </source>
</evidence>
<evidence type="ECO:0008006" key="6">
    <source>
        <dbReference type="Google" id="ProtNLM"/>
    </source>
</evidence>
<name>A0A1F5WRP7_9BACT</name>
<dbReference type="PANTHER" id="PTHR45947:SF3">
    <property type="entry name" value="SULFOQUINOVOSYL TRANSFERASE SQD2"/>
    <property type="match status" value="1"/>
</dbReference>
<keyword evidence="1" id="KW-1133">Transmembrane helix</keyword>
<dbReference type="InterPro" id="IPR028098">
    <property type="entry name" value="Glyco_trans_4-like_N"/>
</dbReference>
<sequence>MQNKRGTIVIFSTAYLPLLGGAETAIRGISDNIEDFRLIVLTSRFKKSLPVKEKIGNVMIYRLGLGNRFDKFFLPLTSFVKFIFIKKNLDKPILFWGMMASYGSIGAWLLKFFYNKIPFLLTIQEGDSESHIKRSRFGLVNLFFRLLVKKADRIQAISNYLKDFCIKMGAKVPIDVVPNGVDLKKFIPPSRMETRRPESKVIISVSRKAYKNALDTLEKAFLIVKIKHPEAELRMISDALHQSVPILLWEADVFVRPSRSEGLGTAFLEAMAAGLPIIGTPVGGIPDFLIDGETGLFAKVDDPSDLAQKIELLFTDRALREKLIKNGLKLVEEKYQWSKLARDMEKIFTSLL</sequence>
<comment type="caution">
    <text evidence="4">The sequence shown here is derived from an EMBL/GenBank/DDBJ whole genome shotgun (WGS) entry which is preliminary data.</text>
</comment>
<reference evidence="4 5" key="1">
    <citation type="journal article" date="2016" name="Nat. Commun.">
        <title>Thousands of microbial genomes shed light on interconnected biogeochemical processes in an aquifer system.</title>
        <authorList>
            <person name="Anantharaman K."/>
            <person name="Brown C.T."/>
            <person name="Hug L.A."/>
            <person name="Sharon I."/>
            <person name="Castelle C.J."/>
            <person name="Probst A.J."/>
            <person name="Thomas B.C."/>
            <person name="Singh A."/>
            <person name="Wilkins M.J."/>
            <person name="Karaoz U."/>
            <person name="Brodie E.L."/>
            <person name="Williams K.H."/>
            <person name="Hubbard S.S."/>
            <person name="Banfield J.F."/>
        </authorList>
    </citation>
    <scope>NUCLEOTIDE SEQUENCE [LARGE SCALE GENOMIC DNA]</scope>
</reference>
<proteinExistence type="predicted"/>
<evidence type="ECO:0000313" key="5">
    <source>
        <dbReference type="Proteomes" id="UP000177723"/>
    </source>
</evidence>
<accession>A0A1F5WRP7</accession>
<dbReference type="InterPro" id="IPR050194">
    <property type="entry name" value="Glycosyltransferase_grp1"/>
</dbReference>
<keyword evidence="1" id="KW-0812">Transmembrane</keyword>
<dbReference type="Proteomes" id="UP000177723">
    <property type="component" value="Unassembled WGS sequence"/>
</dbReference>
<dbReference type="PANTHER" id="PTHR45947">
    <property type="entry name" value="SULFOQUINOVOSYL TRANSFERASE SQD2"/>
    <property type="match status" value="1"/>
</dbReference>
<evidence type="ECO:0000313" key="4">
    <source>
        <dbReference type="EMBL" id="OGF77921.1"/>
    </source>
</evidence>